<comment type="caution">
    <text evidence="3">The sequence shown here is derived from an EMBL/GenBank/DDBJ whole genome shotgun (WGS) entry which is preliminary data.</text>
</comment>
<dbReference type="InterPro" id="IPR002347">
    <property type="entry name" value="SDR_fam"/>
</dbReference>
<dbReference type="InterPro" id="IPR057326">
    <property type="entry name" value="KR_dom"/>
</dbReference>
<dbReference type="GeneID" id="84654242"/>
<accession>A0ABT9HJN5</accession>
<dbReference type="PROSITE" id="PS00061">
    <property type="entry name" value="ADH_SHORT"/>
    <property type="match status" value="1"/>
</dbReference>
<dbReference type="Pfam" id="PF00106">
    <property type="entry name" value="adh_short"/>
    <property type="match status" value="1"/>
</dbReference>
<keyword evidence="4" id="KW-1185">Reference proteome</keyword>
<evidence type="ECO:0000256" key="1">
    <source>
        <dbReference type="ARBA" id="ARBA00006484"/>
    </source>
</evidence>
<reference evidence="3 4" key="1">
    <citation type="submission" date="2023-08" db="EMBL/GenBank/DDBJ databases">
        <authorList>
            <person name="Kumar R."/>
        </authorList>
    </citation>
    <scope>NUCLEOTIDE SEQUENCE [LARGE SCALE GENOMIC DNA]</scope>
    <source>
        <strain evidence="3 4">LUR13</strain>
    </source>
</reference>
<evidence type="ECO:0000313" key="3">
    <source>
        <dbReference type="EMBL" id="MDP4545989.1"/>
    </source>
</evidence>
<gene>
    <name evidence="3" type="ORF">Q8P09_12970</name>
</gene>
<name>A0ABT9HJN5_9GAMM</name>
<evidence type="ECO:0000313" key="4">
    <source>
        <dbReference type="Proteomes" id="UP001228171"/>
    </source>
</evidence>
<dbReference type="PANTHER" id="PTHR43550">
    <property type="entry name" value="3-KETODIHYDROSPHINGOSINE REDUCTASE"/>
    <property type="match status" value="1"/>
</dbReference>
<dbReference type="SUPFAM" id="SSF51735">
    <property type="entry name" value="NAD(P)-binding Rossmann-fold domains"/>
    <property type="match status" value="1"/>
</dbReference>
<evidence type="ECO:0000259" key="2">
    <source>
        <dbReference type="SMART" id="SM00822"/>
    </source>
</evidence>
<dbReference type="Gene3D" id="3.40.50.720">
    <property type="entry name" value="NAD(P)-binding Rossmann-like Domain"/>
    <property type="match status" value="1"/>
</dbReference>
<proteinExistence type="inferred from homology"/>
<dbReference type="EMBL" id="JAVAJI010000030">
    <property type="protein sequence ID" value="MDP4545989.1"/>
    <property type="molecule type" value="Genomic_DNA"/>
</dbReference>
<comment type="similarity">
    <text evidence="1">Belongs to the short-chain dehydrogenases/reductases (SDR) family.</text>
</comment>
<protein>
    <submittedName>
        <fullName evidence="3">SDR family NAD(P)-dependent oxidoreductase</fullName>
    </submittedName>
</protein>
<dbReference type="Proteomes" id="UP001228171">
    <property type="component" value="Unassembled WGS sequence"/>
</dbReference>
<feature type="domain" description="Ketoreductase" evidence="2">
    <location>
        <begin position="94"/>
        <end position="257"/>
    </location>
</feature>
<dbReference type="PRINTS" id="PR00081">
    <property type="entry name" value="GDHRDH"/>
</dbReference>
<organism evidence="3 4">
    <name type="scientific">Psychrobacter faecalis</name>
    <dbReference type="NCBI Taxonomy" id="180588"/>
    <lineage>
        <taxon>Bacteria</taxon>
        <taxon>Pseudomonadati</taxon>
        <taxon>Pseudomonadota</taxon>
        <taxon>Gammaproteobacteria</taxon>
        <taxon>Moraxellales</taxon>
        <taxon>Moraxellaceae</taxon>
        <taxon>Psychrobacter</taxon>
    </lineage>
</organism>
<sequence length="346" mass="38600">MDEPPVQFYQSADMVRVPYPTWYAYSGVYTQSTYKFPYIHILNRIFIVKYHDFLGELKTLLFSPSDIEADRETPFFKRPLIAKGKHVMGYFTGKTIYITGAASGIGLETAKQLIGQDANLVLFDKQALDKVVATLQGLNKNKASIISYELDVTDADTASKLSPDILMHFVGITGPWTFDEMSQEQFERVLTINLFGTRNVLAAVRPFLSRGDQVMVTASMASFTGSYGYSSYSASKFAIWGMMQSIGFEWKPDGIDITVFAPPPIDTPLTQAEVGVMAQAGVGMKKLAGELKIDDAVKSMLKGVEKRQFLVVPGLMANLIRLQLRFFPVSWVNWIGNKTVAFSLRK</sequence>
<dbReference type="SMART" id="SM00822">
    <property type="entry name" value="PKS_KR"/>
    <property type="match status" value="1"/>
</dbReference>
<dbReference type="InterPro" id="IPR020904">
    <property type="entry name" value="Sc_DH/Rdtase_CS"/>
</dbReference>
<dbReference type="PANTHER" id="PTHR43550:SF3">
    <property type="entry name" value="3-KETODIHYDROSPHINGOSINE REDUCTASE"/>
    <property type="match status" value="1"/>
</dbReference>
<dbReference type="RefSeq" id="WP_068407511.1">
    <property type="nucleotide sequence ID" value="NZ_CAJGZG010000050.1"/>
</dbReference>
<dbReference type="InterPro" id="IPR036291">
    <property type="entry name" value="NAD(P)-bd_dom_sf"/>
</dbReference>